<dbReference type="Pfam" id="PF04542">
    <property type="entry name" value="Sigma70_r2"/>
    <property type="match status" value="1"/>
</dbReference>
<keyword evidence="5" id="KW-0804">Transcription</keyword>
<evidence type="ECO:0000259" key="7">
    <source>
        <dbReference type="Pfam" id="PF08281"/>
    </source>
</evidence>
<dbReference type="InterPro" id="IPR013249">
    <property type="entry name" value="RNA_pol_sigma70_r4_t2"/>
</dbReference>
<name>A0A2H5XAJ2_9BACT</name>
<evidence type="ECO:0000313" key="9">
    <source>
        <dbReference type="Proteomes" id="UP000236173"/>
    </source>
</evidence>
<comment type="similarity">
    <text evidence="1">Belongs to the sigma-70 factor family. ECF subfamily.</text>
</comment>
<evidence type="ECO:0000259" key="6">
    <source>
        <dbReference type="Pfam" id="PF04542"/>
    </source>
</evidence>
<dbReference type="SUPFAM" id="SSF88946">
    <property type="entry name" value="Sigma2 domain of RNA polymerase sigma factors"/>
    <property type="match status" value="1"/>
</dbReference>
<evidence type="ECO:0000256" key="2">
    <source>
        <dbReference type="ARBA" id="ARBA00023015"/>
    </source>
</evidence>
<keyword evidence="4" id="KW-0238">DNA-binding</keyword>
<dbReference type="InterPro" id="IPR039425">
    <property type="entry name" value="RNA_pol_sigma-70-like"/>
</dbReference>
<proteinExistence type="inferred from homology"/>
<sequence length="178" mass="20499">MPAVEEIWRYRDEVGRLAQQLCRHREDAEDVAQATLLKAVEHLHEFRGEASVRTWLHRIAANECRMLRRRPATVSLEQLLEAEASDEETPPLELPDDAPTPEEIAIETEMRRIVAQALEGLPDRYRTVLLLKDGEGLREKEVAKAMGLSLSAVKALLHRARRALRKQVQRRTDLRKWA</sequence>
<feature type="domain" description="RNA polymerase sigma factor 70 region 4 type 2" evidence="7">
    <location>
        <begin position="112"/>
        <end position="164"/>
    </location>
</feature>
<dbReference type="InterPro" id="IPR013325">
    <property type="entry name" value="RNA_pol_sigma_r2"/>
</dbReference>
<evidence type="ECO:0000313" key="8">
    <source>
        <dbReference type="EMBL" id="GBC98208.1"/>
    </source>
</evidence>
<dbReference type="PANTHER" id="PTHR43133">
    <property type="entry name" value="RNA POLYMERASE ECF-TYPE SIGMA FACTO"/>
    <property type="match status" value="1"/>
</dbReference>
<dbReference type="EMBL" id="BEHT01000007">
    <property type="protein sequence ID" value="GBC98208.1"/>
    <property type="molecule type" value="Genomic_DNA"/>
</dbReference>
<keyword evidence="2" id="KW-0805">Transcription regulation</keyword>
<dbReference type="GO" id="GO:0016987">
    <property type="term" value="F:sigma factor activity"/>
    <property type="evidence" value="ECO:0007669"/>
    <property type="project" value="UniProtKB-KW"/>
</dbReference>
<dbReference type="Gene3D" id="1.10.1740.10">
    <property type="match status" value="1"/>
</dbReference>
<dbReference type="InterPro" id="IPR007627">
    <property type="entry name" value="RNA_pol_sigma70_r2"/>
</dbReference>
<keyword evidence="3" id="KW-0731">Sigma factor</keyword>
<dbReference type="InterPro" id="IPR036388">
    <property type="entry name" value="WH-like_DNA-bd_sf"/>
</dbReference>
<reference evidence="9" key="1">
    <citation type="submission" date="2017-09" db="EMBL/GenBank/DDBJ databases">
        <title>Metaegenomics of thermophilic ammonia-oxidizing enrichment culture.</title>
        <authorList>
            <person name="Kato S."/>
            <person name="Suzuki K."/>
        </authorList>
    </citation>
    <scope>NUCLEOTIDE SEQUENCE [LARGE SCALE GENOMIC DNA]</scope>
</reference>
<dbReference type="InterPro" id="IPR013324">
    <property type="entry name" value="RNA_pol_sigma_r3/r4-like"/>
</dbReference>
<dbReference type="Proteomes" id="UP000236173">
    <property type="component" value="Unassembled WGS sequence"/>
</dbReference>
<dbReference type="PANTHER" id="PTHR43133:SF8">
    <property type="entry name" value="RNA POLYMERASE SIGMA FACTOR HI_1459-RELATED"/>
    <property type="match status" value="1"/>
</dbReference>
<dbReference type="Pfam" id="PF08281">
    <property type="entry name" value="Sigma70_r4_2"/>
    <property type="match status" value="1"/>
</dbReference>
<dbReference type="InterPro" id="IPR014284">
    <property type="entry name" value="RNA_pol_sigma-70_dom"/>
</dbReference>
<comment type="caution">
    <text evidence="8">The sequence shown here is derived from an EMBL/GenBank/DDBJ whole genome shotgun (WGS) entry which is preliminary data.</text>
</comment>
<protein>
    <submittedName>
        <fullName evidence="8">ECF RNA polymerase sigma factor SigW</fullName>
    </submittedName>
</protein>
<evidence type="ECO:0000256" key="5">
    <source>
        <dbReference type="ARBA" id="ARBA00023163"/>
    </source>
</evidence>
<feature type="domain" description="RNA polymerase sigma-70 region 2" evidence="6">
    <location>
        <begin position="9"/>
        <end position="70"/>
    </location>
</feature>
<dbReference type="GO" id="GO:0006352">
    <property type="term" value="P:DNA-templated transcription initiation"/>
    <property type="evidence" value="ECO:0007669"/>
    <property type="project" value="InterPro"/>
</dbReference>
<evidence type="ECO:0000256" key="1">
    <source>
        <dbReference type="ARBA" id="ARBA00010641"/>
    </source>
</evidence>
<organism evidence="8 9">
    <name type="scientific">Candidatus Fervidibacter japonicus</name>
    <dbReference type="NCBI Taxonomy" id="2035412"/>
    <lineage>
        <taxon>Bacteria</taxon>
        <taxon>Candidatus Fervidibacterota</taxon>
        <taxon>Candidatus Fervidibacter</taxon>
    </lineage>
</organism>
<gene>
    <name evidence="8" type="primary">sigW_2</name>
    <name evidence="8" type="ORF">HRbin17_00707</name>
</gene>
<dbReference type="AlphaFoldDB" id="A0A2H5XAJ2"/>
<dbReference type="CDD" id="cd06171">
    <property type="entry name" value="Sigma70_r4"/>
    <property type="match status" value="1"/>
</dbReference>
<evidence type="ECO:0000256" key="3">
    <source>
        <dbReference type="ARBA" id="ARBA00023082"/>
    </source>
</evidence>
<accession>A0A2H5XAJ2</accession>
<dbReference type="SUPFAM" id="SSF88659">
    <property type="entry name" value="Sigma3 and sigma4 domains of RNA polymerase sigma factors"/>
    <property type="match status" value="1"/>
</dbReference>
<evidence type="ECO:0000256" key="4">
    <source>
        <dbReference type="ARBA" id="ARBA00023125"/>
    </source>
</evidence>
<dbReference type="GO" id="GO:0003677">
    <property type="term" value="F:DNA binding"/>
    <property type="evidence" value="ECO:0007669"/>
    <property type="project" value="UniProtKB-KW"/>
</dbReference>
<dbReference type="NCBIfam" id="TIGR02937">
    <property type="entry name" value="sigma70-ECF"/>
    <property type="match status" value="1"/>
</dbReference>
<dbReference type="Gene3D" id="1.10.10.10">
    <property type="entry name" value="Winged helix-like DNA-binding domain superfamily/Winged helix DNA-binding domain"/>
    <property type="match status" value="1"/>
</dbReference>